<organism evidence="2 3">
    <name type="scientific">Gossypium darwinii</name>
    <name type="common">Darwin's cotton</name>
    <name type="synonym">Gossypium barbadense var. darwinii</name>
    <dbReference type="NCBI Taxonomy" id="34276"/>
    <lineage>
        <taxon>Eukaryota</taxon>
        <taxon>Viridiplantae</taxon>
        <taxon>Streptophyta</taxon>
        <taxon>Embryophyta</taxon>
        <taxon>Tracheophyta</taxon>
        <taxon>Spermatophyta</taxon>
        <taxon>Magnoliopsida</taxon>
        <taxon>eudicotyledons</taxon>
        <taxon>Gunneridae</taxon>
        <taxon>Pentapetalae</taxon>
        <taxon>rosids</taxon>
        <taxon>malvids</taxon>
        <taxon>Malvales</taxon>
        <taxon>Malvaceae</taxon>
        <taxon>Malvoideae</taxon>
        <taxon>Gossypium</taxon>
    </lineage>
</organism>
<name>A0A5D2C3V3_GOSDA</name>
<reference evidence="2 3" key="1">
    <citation type="submission" date="2019-06" db="EMBL/GenBank/DDBJ databases">
        <title>WGS assembly of Gossypium darwinii.</title>
        <authorList>
            <person name="Chen Z.J."/>
            <person name="Sreedasyam A."/>
            <person name="Ando A."/>
            <person name="Song Q."/>
            <person name="De L."/>
            <person name="Hulse-Kemp A."/>
            <person name="Ding M."/>
            <person name="Ye W."/>
            <person name="Kirkbride R."/>
            <person name="Jenkins J."/>
            <person name="Plott C."/>
            <person name="Lovell J."/>
            <person name="Lin Y.-M."/>
            <person name="Vaughn R."/>
            <person name="Liu B."/>
            <person name="Li W."/>
            <person name="Simpson S."/>
            <person name="Scheffler B."/>
            <person name="Saski C."/>
            <person name="Grover C."/>
            <person name="Hu G."/>
            <person name="Conover J."/>
            <person name="Carlson J."/>
            <person name="Shu S."/>
            <person name="Boston L."/>
            <person name="Williams M."/>
            <person name="Peterson D."/>
            <person name="Mcgee K."/>
            <person name="Jones D."/>
            <person name="Wendel J."/>
            <person name="Stelly D."/>
            <person name="Grimwood J."/>
            <person name="Schmutz J."/>
        </authorList>
    </citation>
    <scope>NUCLEOTIDE SEQUENCE [LARGE SCALE GENOMIC DNA]</scope>
    <source>
        <strain evidence="2">1808015.09</strain>
    </source>
</reference>
<dbReference type="PANTHER" id="PTHR31210">
    <property type="entry name" value="OS06G0731900 PROTEIN"/>
    <property type="match status" value="1"/>
</dbReference>
<evidence type="ECO:0000313" key="2">
    <source>
        <dbReference type="EMBL" id="TYG62963.1"/>
    </source>
</evidence>
<evidence type="ECO:0000313" key="3">
    <source>
        <dbReference type="Proteomes" id="UP000323506"/>
    </source>
</evidence>
<dbReference type="PANTHER" id="PTHR31210:SF38">
    <property type="entry name" value="LYSINE KETOGLUTARATE REDUCTASE TRANS-SPLICING RELATED 1"/>
    <property type="match status" value="1"/>
</dbReference>
<keyword evidence="1" id="KW-0472">Membrane</keyword>
<dbReference type="InterPro" id="IPR007877">
    <property type="entry name" value="DUF707"/>
</dbReference>
<feature type="transmembrane region" description="Helical" evidence="1">
    <location>
        <begin position="20"/>
        <end position="37"/>
    </location>
</feature>
<dbReference type="AlphaFoldDB" id="A0A5D2C3V3"/>
<keyword evidence="1" id="KW-0812">Transmembrane</keyword>
<dbReference type="EMBL" id="CM017707">
    <property type="protein sequence ID" value="TYG62963.1"/>
    <property type="molecule type" value="Genomic_DNA"/>
</dbReference>
<gene>
    <name evidence="2" type="ORF">ES288_D07G273800v1</name>
</gene>
<dbReference type="Pfam" id="PF05212">
    <property type="entry name" value="DUF707"/>
    <property type="match status" value="1"/>
</dbReference>
<keyword evidence="1" id="KW-1133">Transmembrane helix</keyword>
<proteinExistence type="predicted"/>
<accession>A0A5D2C3V3</accession>
<evidence type="ECO:0000256" key="1">
    <source>
        <dbReference type="SAM" id="Phobius"/>
    </source>
</evidence>
<protein>
    <submittedName>
        <fullName evidence="2">Uncharacterized protein</fullName>
    </submittedName>
</protein>
<sequence length="403" mass="46356">MRVPLKSGNVRIPNETMRLIITTFGGVIFGFFLGIISPKLSSTKINLTYIESKYHGLSTQALFDALNPLKANKVGSNKAKGAKIWTPTNPKGAETLPPGIVSSRSDIYPRRLWGHPDEDLTIKPKYLVAFTVGYNQKDNIDAAVKKFSNNFTIVLFHYDGVTSEWDEFEWSKRAIHVSAPKQSKWWFVKRFLHPDIVAPYDYIFIWDEDLGVEHFNAEEYIKIVRKHGLEISQPGLDPDSIGLTWAMTMKRNDTEIHTRTQERTGWCTDLHLPPCAAFVEIMATVFSRNAWRCVWHMIQNDLVHGWGLDFYLRRCVETPHEKIGVVDAQWIVHQGIPSLRNQTFSMGQEDIGLAPWKGVRERCKKEWSMFQNRMTDAEKAYYESMGISTTDITYGMDPSDFRR</sequence>
<dbReference type="Proteomes" id="UP000323506">
    <property type="component" value="Chromosome D07"/>
</dbReference>
<keyword evidence="3" id="KW-1185">Reference proteome</keyword>